<feature type="compositionally biased region" description="Basic and acidic residues" evidence="1">
    <location>
        <begin position="273"/>
        <end position="284"/>
    </location>
</feature>
<organism evidence="2 3">
    <name type="scientific">Mytilus edulis</name>
    <name type="common">Blue mussel</name>
    <dbReference type="NCBI Taxonomy" id="6550"/>
    <lineage>
        <taxon>Eukaryota</taxon>
        <taxon>Metazoa</taxon>
        <taxon>Spiralia</taxon>
        <taxon>Lophotrochozoa</taxon>
        <taxon>Mollusca</taxon>
        <taxon>Bivalvia</taxon>
        <taxon>Autobranchia</taxon>
        <taxon>Pteriomorphia</taxon>
        <taxon>Mytilida</taxon>
        <taxon>Mytiloidea</taxon>
        <taxon>Mytilidae</taxon>
        <taxon>Mytilinae</taxon>
        <taxon>Mytilus</taxon>
    </lineage>
</organism>
<keyword evidence="3" id="KW-1185">Reference proteome</keyword>
<name>A0A8S3R5Z0_MYTED</name>
<feature type="compositionally biased region" description="Basic and acidic residues" evidence="1">
    <location>
        <begin position="77"/>
        <end position="95"/>
    </location>
</feature>
<accession>A0A8S3R5Z0</accession>
<evidence type="ECO:0000256" key="1">
    <source>
        <dbReference type="SAM" id="MobiDB-lite"/>
    </source>
</evidence>
<feature type="region of interest" description="Disordered" evidence="1">
    <location>
        <begin position="121"/>
        <end position="145"/>
    </location>
</feature>
<feature type="compositionally biased region" description="Polar residues" evidence="1">
    <location>
        <begin position="257"/>
        <end position="267"/>
    </location>
</feature>
<feature type="compositionally biased region" description="Basic and acidic residues" evidence="1">
    <location>
        <begin position="244"/>
        <end position="256"/>
    </location>
</feature>
<gene>
    <name evidence="2" type="ORF">MEDL_16868</name>
</gene>
<feature type="region of interest" description="Disordered" evidence="1">
    <location>
        <begin position="46"/>
        <end position="96"/>
    </location>
</feature>
<sequence>MFEKPKKRISKPKLSSEKRKIVNLVYDVTDQNIKSNANKEDIKQEETFDNIYESPKEQRTELKLTSGGRKAKFQLKHSIDEKKDKSHDNGQKEDTQTIDSQIAVENANGALNEDHALKKHVKERHDKSPKVPSKTTEVKLSNGGKIKGKFTNEKLGGKFTNDVLIKRKDNNENGFRFSFLHGTTSIPSRIPVMVRFNGQNTPLTRLNNERSQSNSVRRIPFSVLKVNNKKHKAKTTGPLAVRSTPERKTSVRRGTDLKTNSTRNAKSPNDDSGLPRKRERYKIA</sequence>
<dbReference type="Proteomes" id="UP000683360">
    <property type="component" value="Unassembled WGS sequence"/>
</dbReference>
<protein>
    <submittedName>
        <fullName evidence="2">Uncharacterized protein</fullName>
    </submittedName>
</protein>
<dbReference type="OrthoDB" id="6197403at2759"/>
<proteinExistence type="predicted"/>
<comment type="caution">
    <text evidence="2">The sequence shown here is derived from an EMBL/GenBank/DDBJ whole genome shotgun (WGS) entry which is preliminary data.</text>
</comment>
<dbReference type="EMBL" id="CAJPWZ010000885">
    <property type="protein sequence ID" value="CAG2202294.1"/>
    <property type="molecule type" value="Genomic_DNA"/>
</dbReference>
<dbReference type="AlphaFoldDB" id="A0A8S3R5Z0"/>
<evidence type="ECO:0000313" key="3">
    <source>
        <dbReference type="Proteomes" id="UP000683360"/>
    </source>
</evidence>
<feature type="region of interest" description="Disordered" evidence="1">
    <location>
        <begin position="228"/>
        <end position="284"/>
    </location>
</feature>
<reference evidence="2" key="1">
    <citation type="submission" date="2021-03" db="EMBL/GenBank/DDBJ databases">
        <authorList>
            <person name="Bekaert M."/>
        </authorList>
    </citation>
    <scope>NUCLEOTIDE SEQUENCE</scope>
</reference>
<evidence type="ECO:0000313" key="2">
    <source>
        <dbReference type="EMBL" id="CAG2202294.1"/>
    </source>
</evidence>